<comment type="caution">
    <text evidence="1">The sequence shown here is derived from an EMBL/GenBank/DDBJ whole genome shotgun (WGS) entry which is preliminary data.</text>
</comment>
<sequence>MHPAPQQRTVLTWVQPTQAERYEIYSELGIPQAVLTINSPGLATLEFGSGIYLIERKNQFTALTVSDADGSLIATIQTGWWGRRELTFEDGRTLRFRSSGFFRSRWIWRSADGEPRAVVQRSQIFFSPDRPIRAGLSALLAGLSIYFLATQSLKRFH</sequence>
<protein>
    <submittedName>
        <fullName evidence="1">Uncharacterized protein</fullName>
    </submittedName>
</protein>
<dbReference type="EMBL" id="JBHTLP010000002">
    <property type="protein sequence ID" value="MFD1140684.1"/>
    <property type="molecule type" value="Genomic_DNA"/>
</dbReference>
<organism evidence="1 2">
    <name type="scientific">Larkinella insperata</name>
    <dbReference type="NCBI Taxonomy" id="332158"/>
    <lineage>
        <taxon>Bacteria</taxon>
        <taxon>Pseudomonadati</taxon>
        <taxon>Bacteroidota</taxon>
        <taxon>Cytophagia</taxon>
        <taxon>Cytophagales</taxon>
        <taxon>Spirosomataceae</taxon>
        <taxon>Larkinella</taxon>
    </lineage>
</organism>
<dbReference type="Proteomes" id="UP001597116">
    <property type="component" value="Unassembled WGS sequence"/>
</dbReference>
<keyword evidence="2" id="KW-1185">Reference proteome</keyword>
<name>A0ABW3QGD5_9BACT</name>
<evidence type="ECO:0000313" key="1">
    <source>
        <dbReference type="EMBL" id="MFD1140684.1"/>
    </source>
</evidence>
<gene>
    <name evidence="1" type="ORF">ACFQ4C_06180</name>
</gene>
<evidence type="ECO:0000313" key="2">
    <source>
        <dbReference type="Proteomes" id="UP001597116"/>
    </source>
</evidence>
<reference evidence="2" key="1">
    <citation type="journal article" date="2019" name="Int. J. Syst. Evol. Microbiol.">
        <title>The Global Catalogue of Microorganisms (GCM) 10K type strain sequencing project: providing services to taxonomists for standard genome sequencing and annotation.</title>
        <authorList>
            <consortium name="The Broad Institute Genomics Platform"/>
            <consortium name="The Broad Institute Genome Sequencing Center for Infectious Disease"/>
            <person name="Wu L."/>
            <person name="Ma J."/>
        </authorList>
    </citation>
    <scope>NUCLEOTIDE SEQUENCE [LARGE SCALE GENOMIC DNA]</scope>
    <source>
        <strain evidence="2">CCUG 55608</strain>
    </source>
</reference>
<accession>A0ABW3QGD5</accession>
<dbReference type="RefSeq" id="WP_265989203.1">
    <property type="nucleotide sequence ID" value="NZ_CP110973.1"/>
</dbReference>
<proteinExistence type="predicted"/>